<reference evidence="2" key="1">
    <citation type="submission" date="2016-10" db="EMBL/GenBank/DDBJ databases">
        <authorList>
            <person name="Varghese N."/>
            <person name="Submissions S."/>
        </authorList>
    </citation>
    <scope>NUCLEOTIDE SEQUENCE [LARGE SCALE GENOMIC DNA]</scope>
    <source>
        <strain evidence="2">DSM 18579</strain>
    </source>
</reference>
<organism evidence="1 2">
    <name type="scientific">Thorsellia anophelis DSM 18579</name>
    <dbReference type="NCBI Taxonomy" id="1123402"/>
    <lineage>
        <taxon>Bacteria</taxon>
        <taxon>Pseudomonadati</taxon>
        <taxon>Pseudomonadota</taxon>
        <taxon>Gammaproteobacteria</taxon>
        <taxon>Enterobacterales</taxon>
        <taxon>Thorselliaceae</taxon>
        <taxon>Thorsellia</taxon>
    </lineage>
</organism>
<dbReference type="AlphaFoldDB" id="A0A1I0D9J1"/>
<dbReference type="RefSeq" id="WP_093320203.1">
    <property type="nucleotide sequence ID" value="NZ_FOHV01000014.1"/>
</dbReference>
<gene>
    <name evidence="1" type="ORF">SAMN02583745_01900</name>
</gene>
<evidence type="ECO:0000313" key="1">
    <source>
        <dbReference type="EMBL" id="SET28602.1"/>
    </source>
</evidence>
<dbReference type="Proteomes" id="UP000242642">
    <property type="component" value="Unassembled WGS sequence"/>
</dbReference>
<proteinExistence type="predicted"/>
<evidence type="ECO:0000313" key="2">
    <source>
        <dbReference type="Proteomes" id="UP000242642"/>
    </source>
</evidence>
<protein>
    <submittedName>
        <fullName evidence="1">Uncharacterized protein</fullName>
    </submittedName>
</protein>
<keyword evidence="2" id="KW-1185">Reference proteome</keyword>
<accession>A0A1I0D9J1</accession>
<name>A0A1I0D9J1_9GAMM</name>
<sequence>MSNALSPHNKKLLTGFLSDKSYTTKDVNAGIKYSHPDGNGPHCTIYLKADGTNTYQVQTGSNLAAAEELNKFIQVSFVQS</sequence>
<dbReference type="EMBL" id="FOHV01000014">
    <property type="protein sequence ID" value="SET28602.1"/>
    <property type="molecule type" value="Genomic_DNA"/>
</dbReference>